<feature type="binding site" evidence="14">
    <location>
        <position position="119"/>
    </location>
    <ligand>
        <name>ATP</name>
        <dbReference type="ChEBI" id="CHEBI:30616"/>
    </ligand>
</feature>
<keyword evidence="6 16" id="KW-0067">ATP-binding</keyword>
<keyword evidence="8 12" id="KW-0133">Cell shape</keyword>
<evidence type="ECO:0000256" key="1">
    <source>
        <dbReference type="ARBA" id="ARBA00001936"/>
    </source>
</evidence>
<feature type="binding site" evidence="14">
    <location>
        <begin position="154"/>
        <end position="156"/>
    </location>
    <ligand>
        <name>ATP</name>
        <dbReference type="ChEBI" id="CHEBI:30616"/>
    </ligand>
</feature>
<feature type="binding site" evidence="15">
    <location>
        <position position="286"/>
    </location>
    <ligand>
        <name>Mg(2+)</name>
        <dbReference type="ChEBI" id="CHEBI:18420"/>
        <label>1</label>
    </ligand>
</feature>
<dbReference type="Pfam" id="PF01820">
    <property type="entry name" value="Dala_Dala_lig_N"/>
    <property type="match status" value="1"/>
</dbReference>
<comment type="subcellular location">
    <subcellularLocation>
        <location evidence="12">Cytoplasm</location>
    </subcellularLocation>
</comment>
<dbReference type="SUPFAM" id="SSF52440">
    <property type="entry name" value="PreATP-grasp domain"/>
    <property type="match status" value="1"/>
</dbReference>
<sequence>MKPKRILLVAGGRSGEHEVSLQSAQGVLEALPFDADPAVIAKDGRWLLGRLALDAIEVGHAPRGDHPFPPPVAWYDYDVVFPLLHGRWGEDGTIQGFFEMLGVPYVGADVTASAVCMDKDLSKRILAQAGLPVVPWEVLRMGEPVFVGLEPPFFVKPARAGSSVGIAKVRRYAELRPALEEAFRHDDKVVIEQAVAGVRELEVALLGNVEAEASVVGEVRYEAEFYDYATKYTAGAAELDIPAALDPGTQETVQEMARRAYRVLGVRGMARVDFFLAASGEVYLNELNTIPGFTPFSMYPKLWQASGRTYPELLTRLVELALE</sequence>
<dbReference type="AlphaFoldDB" id="A0A511RNC4"/>
<protein>
    <recommendedName>
        <fullName evidence="12">D-alanine--D-alanine ligase</fullName>
        <ecNumber evidence="12">6.3.2.4</ecNumber>
    </recommendedName>
    <alternativeName>
        <fullName evidence="12">D-Ala-D-Ala ligase</fullName>
    </alternativeName>
    <alternativeName>
        <fullName evidence="12">D-alanylalanine synthetase</fullName>
    </alternativeName>
</protein>
<evidence type="ECO:0000256" key="9">
    <source>
        <dbReference type="ARBA" id="ARBA00022984"/>
    </source>
</evidence>
<dbReference type="GO" id="GO:0046872">
    <property type="term" value="F:metal ion binding"/>
    <property type="evidence" value="ECO:0007669"/>
    <property type="project" value="UniProtKB-KW"/>
</dbReference>
<feature type="active site" evidence="13">
    <location>
        <position position="16"/>
    </location>
</feature>
<dbReference type="UniPathway" id="UPA00219"/>
<evidence type="ECO:0000313" key="18">
    <source>
        <dbReference type="EMBL" id="GEM90306.1"/>
    </source>
</evidence>
<accession>A0A511RNC4</accession>
<comment type="function">
    <text evidence="12">Cell wall formation.</text>
</comment>
<proteinExistence type="inferred from homology"/>
<dbReference type="Gene3D" id="3.30.1490.20">
    <property type="entry name" value="ATP-grasp fold, A domain"/>
    <property type="match status" value="1"/>
</dbReference>
<feature type="binding site" evidence="14">
    <location>
        <begin position="285"/>
        <end position="286"/>
    </location>
    <ligand>
        <name>ATP</name>
        <dbReference type="ChEBI" id="CHEBI:30616"/>
    </ligand>
</feature>
<dbReference type="Pfam" id="PF07478">
    <property type="entry name" value="Dala_Dala_lig_C"/>
    <property type="match status" value="1"/>
</dbReference>
<dbReference type="SUPFAM" id="SSF56059">
    <property type="entry name" value="Glutathione synthetase ATP-binding domain-like"/>
    <property type="match status" value="1"/>
</dbReference>
<evidence type="ECO:0000256" key="12">
    <source>
        <dbReference type="HAMAP-Rule" id="MF_00047"/>
    </source>
</evidence>
<keyword evidence="7 15" id="KW-0460">Magnesium</keyword>
<dbReference type="NCBIfam" id="NF002528">
    <property type="entry name" value="PRK01966.1-4"/>
    <property type="match status" value="1"/>
</dbReference>
<feature type="binding site" evidence="14">
    <location>
        <begin position="192"/>
        <end position="200"/>
    </location>
    <ligand>
        <name>ATP</name>
        <dbReference type="ChEBI" id="CHEBI:30616"/>
    </ligand>
</feature>
<dbReference type="GO" id="GO:0009252">
    <property type="term" value="P:peptidoglycan biosynthetic process"/>
    <property type="evidence" value="ECO:0007669"/>
    <property type="project" value="UniProtKB-UniRule"/>
</dbReference>
<dbReference type="InterPro" id="IPR011761">
    <property type="entry name" value="ATP-grasp"/>
</dbReference>
<dbReference type="HAMAP" id="MF_00047">
    <property type="entry name" value="Dala_Dala_lig"/>
    <property type="match status" value="1"/>
</dbReference>
<dbReference type="PROSITE" id="PS00844">
    <property type="entry name" value="DALA_DALA_LIGASE_2"/>
    <property type="match status" value="1"/>
</dbReference>
<evidence type="ECO:0000256" key="3">
    <source>
        <dbReference type="ARBA" id="ARBA00022598"/>
    </source>
</evidence>
<evidence type="ECO:0000256" key="10">
    <source>
        <dbReference type="ARBA" id="ARBA00023211"/>
    </source>
</evidence>
<dbReference type="OrthoDB" id="9813261at2"/>
<evidence type="ECO:0000256" key="14">
    <source>
        <dbReference type="PIRSR" id="PIRSR039102-2"/>
    </source>
</evidence>
<dbReference type="PANTHER" id="PTHR23132:SF25">
    <property type="entry name" value="D-ALANINE--D-ALANINE LIGASE A"/>
    <property type="match status" value="1"/>
</dbReference>
<feature type="binding site" evidence="15">
    <location>
        <position position="286"/>
    </location>
    <ligand>
        <name>Mg(2+)</name>
        <dbReference type="ChEBI" id="CHEBI:18420"/>
        <label>2</label>
    </ligand>
</feature>
<feature type="binding site" evidence="15">
    <location>
        <position position="288"/>
    </location>
    <ligand>
        <name>Mg(2+)</name>
        <dbReference type="ChEBI" id="CHEBI:18420"/>
        <label>2</label>
    </ligand>
</feature>
<dbReference type="InterPro" id="IPR013815">
    <property type="entry name" value="ATP_grasp_subdomain_1"/>
</dbReference>
<dbReference type="InterPro" id="IPR011095">
    <property type="entry name" value="Dala_Dala_lig_C"/>
</dbReference>
<dbReference type="Proteomes" id="UP000321827">
    <property type="component" value="Unassembled WGS sequence"/>
</dbReference>
<feature type="binding site" evidence="14">
    <location>
        <begin position="162"/>
        <end position="163"/>
    </location>
    <ligand>
        <name>ATP</name>
        <dbReference type="ChEBI" id="CHEBI:30616"/>
    </ligand>
</feature>
<evidence type="ECO:0000259" key="17">
    <source>
        <dbReference type="PROSITE" id="PS50975"/>
    </source>
</evidence>
<comment type="cofactor">
    <cofactor evidence="1">
        <name>Mn(2+)</name>
        <dbReference type="ChEBI" id="CHEBI:29035"/>
    </cofactor>
</comment>
<dbReference type="PANTHER" id="PTHR23132">
    <property type="entry name" value="D-ALANINE--D-ALANINE LIGASE"/>
    <property type="match status" value="1"/>
</dbReference>
<keyword evidence="12" id="KW-0963">Cytoplasm</keyword>
<evidence type="ECO:0000256" key="8">
    <source>
        <dbReference type="ARBA" id="ARBA00022960"/>
    </source>
</evidence>
<feature type="binding site" evidence="15">
    <location>
        <position position="273"/>
    </location>
    <ligand>
        <name>Mg(2+)</name>
        <dbReference type="ChEBI" id="CHEBI:18420"/>
        <label>1</label>
    </ligand>
</feature>
<evidence type="ECO:0000256" key="15">
    <source>
        <dbReference type="PIRSR" id="PIRSR039102-3"/>
    </source>
</evidence>
<name>A0A511RNC4_9DEIN</name>
<evidence type="ECO:0000256" key="16">
    <source>
        <dbReference type="PROSITE-ProRule" id="PRU00409"/>
    </source>
</evidence>
<dbReference type="Gene3D" id="3.30.470.20">
    <property type="entry name" value="ATP-grasp fold, B domain"/>
    <property type="match status" value="1"/>
</dbReference>
<feature type="active site" evidence="13">
    <location>
        <position position="162"/>
    </location>
</feature>
<dbReference type="InterPro" id="IPR016185">
    <property type="entry name" value="PreATP-grasp_dom_sf"/>
</dbReference>
<evidence type="ECO:0000256" key="11">
    <source>
        <dbReference type="ARBA" id="ARBA00023316"/>
    </source>
</evidence>
<keyword evidence="11 12" id="KW-0961">Cell wall biogenesis/degradation</keyword>
<evidence type="ECO:0000313" key="19">
    <source>
        <dbReference type="Proteomes" id="UP000321827"/>
    </source>
</evidence>
<feature type="active site" evidence="13">
    <location>
        <position position="297"/>
    </location>
</feature>
<comment type="similarity">
    <text evidence="2 12">Belongs to the D-alanine--D-alanine ligase family.</text>
</comment>
<dbReference type="NCBIfam" id="TIGR01205">
    <property type="entry name" value="D_ala_D_alaTIGR"/>
    <property type="match status" value="1"/>
</dbReference>
<keyword evidence="9 12" id="KW-0573">Peptidoglycan synthesis</keyword>
<comment type="catalytic activity">
    <reaction evidence="12">
        <text>2 D-alanine + ATP = D-alanyl-D-alanine + ADP + phosphate + H(+)</text>
        <dbReference type="Rhea" id="RHEA:11224"/>
        <dbReference type="ChEBI" id="CHEBI:15378"/>
        <dbReference type="ChEBI" id="CHEBI:30616"/>
        <dbReference type="ChEBI" id="CHEBI:43474"/>
        <dbReference type="ChEBI" id="CHEBI:57416"/>
        <dbReference type="ChEBI" id="CHEBI:57822"/>
        <dbReference type="ChEBI" id="CHEBI:456216"/>
        <dbReference type="EC" id="6.3.2.4"/>
    </reaction>
</comment>
<evidence type="ECO:0000256" key="6">
    <source>
        <dbReference type="ARBA" id="ARBA00022840"/>
    </source>
</evidence>
<dbReference type="InterPro" id="IPR000291">
    <property type="entry name" value="D-Ala_lig_Van_CS"/>
</dbReference>
<dbReference type="PIRSF" id="PIRSF039102">
    <property type="entry name" value="Ddl/VanB"/>
    <property type="match status" value="1"/>
</dbReference>
<dbReference type="GO" id="GO:0071555">
    <property type="term" value="P:cell wall organization"/>
    <property type="evidence" value="ECO:0007669"/>
    <property type="project" value="UniProtKB-KW"/>
</dbReference>
<dbReference type="FunFam" id="3.30.470.20:FF:000008">
    <property type="entry name" value="D-alanine--D-alanine ligase"/>
    <property type="match status" value="1"/>
</dbReference>
<organism evidence="18 19">
    <name type="scientific">Oceanithermus desulfurans NBRC 100063</name>
    <dbReference type="NCBI Taxonomy" id="1227550"/>
    <lineage>
        <taxon>Bacteria</taxon>
        <taxon>Thermotogati</taxon>
        <taxon>Deinococcota</taxon>
        <taxon>Deinococci</taxon>
        <taxon>Thermales</taxon>
        <taxon>Thermaceae</taxon>
        <taxon>Oceanithermus</taxon>
    </lineage>
</organism>
<dbReference type="GO" id="GO:0008716">
    <property type="term" value="F:D-alanine-D-alanine ligase activity"/>
    <property type="evidence" value="ECO:0007669"/>
    <property type="project" value="UniProtKB-UniRule"/>
</dbReference>
<keyword evidence="10 15" id="KW-0464">Manganese</keyword>
<dbReference type="GO" id="GO:0005524">
    <property type="term" value="F:ATP binding"/>
    <property type="evidence" value="ECO:0007669"/>
    <property type="project" value="UniProtKB-UniRule"/>
</dbReference>
<evidence type="ECO:0000256" key="7">
    <source>
        <dbReference type="ARBA" id="ARBA00022842"/>
    </source>
</evidence>
<evidence type="ECO:0000256" key="5">
    <source>
        <dbReference type="ARBA" id="ARBA00022741"/>
    </source>
</evidence>
<dbReference type="NCBIfam" id="NF002378">
    <property type="entry name" value="PRK01372.1"/>
    <property type="match status" value="1"/>
</dbReference>
<comment type="cofactor">
    <cofactor evidence="15">
        <name>Mg(2+)</name>
        <dbReference type="ChEBI" id="CHEBI:18420"/>
    </cofactor>
    <cofactor evidence="15">
        <name>Mn(2+)</name>
        <dbReference type="ChEBI" id="CHEBI:29035"/>
    </cofactor>
    <text evidence="15">Binds 2 magnesium or manganese ions per subunit.</text>
</comment>
<reference evidence="18 19" key="1">
    <citation type="submission" date="2019-07" db="EMBL/GenBank/DDBJ databases">
        <title>Whole genome shotgun sequence of Oceanithermus desulfurans NBRC 100063.</title>
        <authorList>
            <person name="Hosoyama A."/>
            <person name="Uohara A."/>
            <person name="Ohji S."/>
            <person name="Ichikawa N."/>
        </authorList>
    </citation>
    <scope>NUCLEOTIDE SEQUENCE [LARGE SCALE GENOMIC DNA]</scope>
    <source>
        <strain evidence="18 19">NBRC 100063</strain>
    </source>
</reference>
<keyword evidence="4 15" id="KW-0479">Metal-binding</keyword>
<dbReference type="RefSeq" id="WP_147147920.1">
    <property type="nucleotide sequence ID" value="NZ_BJXN01000012.1"/>
</dbReference>
<dbReference type="PROSITE" id="PS00843">
    <property type="entry name" value="DALA_DALA_LIGASE_1"/>
    <property type="match status" value="1"/>
</dbReference>
<dbReference type="GO" id="GO:0008360">
    <property type="term" value="P:regulation of cell shape"/>
    <property type="evidence" value="ECO:0007669"/>
    <property type="project" value="UniProtKB-KW"/>
</dbReference>
<dbReference type="InterPro" id="IPR011127">
    <property type="entry name" value="Dala_Dala_lig_N"/>
</dbReference>
<comment type="pathway">
    <text evidence="12">Cell wall biogenesis; peptidoglycan biosynthesis.</text>
</comment>
<dbReference type="EMBL" id="BJXN01000012">
    <property type="protein sequence ID" value="GEM90306.1"/>
    <property type="molecule type" value="Genomic_DNA"/>
</dbReference>
<dbReference type="InterPro" id="IPR005905">
    <property type="entry name" value="D_ala_D_ala"/>
</dbReference>
<dbReference type="Gene3D" id="3.40.50.20">
    <property type="match status" value="1"/>
</dbReference>
<gene>
    <name evidence="12 18" type="primary">ddl</name>
    <name evidence="18" type="ORF">ODE01S_17400</name>
</gene>
<evidence type="ECO:0000256" key="13">
    <source>
        <dbReference type="PIRSR" id="PIRSR039102-1"/>
    </source>
</evidence>
<keyword evidence="3 12" id="KW-0436">Ligase</keyword>
<feature type="domain" description="ATP-grasp" evidence="17">
    <location>
        <begin position="123"/>
        <end position="319"/>
    </location>
</feature>
<evidence type="ECO:0000256" key="4">
    <source>
        <dbReference type="ARBA" id="ARBA00022723"/>
    </source>
</evidence>
<keyword evidence="5 14" id="KW-0547">Nucleotide-binding</keyword>
<dbReference type="EC" id="6.3.2.4" evidence="12"/>
<comment type="caution">
    <text evidence="18">The sequence shown here is derived from an EMBL/GenBank/DDBJ whole genome shotgun (WGS) entry which is preliminary data.</text>
</comment>
<evidence type="ECO:0000256" key="2">
    <source>
        <dbReference type="ARBA" id="ARBA00010871"/>
    </source>
</evidence>
<dbReference type="PROSITE" id="PS50975">
    <property type="entry name" value="ATP_GRASP"/>
    <property type="match status" value="1"/>
</dbReference>
<dbReference type="GO" id="GO:0005829">
    <property type="term" value="C:cytosol"/>
    <property type="evidence" value="ECO:0007669"/>
    <property type="project" value="TreeGrafter"/>
</dbReference>